<dbReference type="PANTHER" id="PTHR21301">
    <property type="entry name" value="REVERSE TRANSCRIPTASE"/>
    <property type="match status" value="1"/>
</dbReference>
<organism evidence="2 3">
    <name type="scientific">Rotaria sordida</name>
    <dbReference type="NCBI Taxonomy" id="392033"/>
    <lineage>
        <taxon>Eukaryota</taxon>
        <taxon>Metazoa</taxon>
        <taxon>Spiralia</taxon>
        <taxon>Gnathifera</taxon>
        <taxon>Rotifera</taxon>
        <taxon>Eurotatoria</taxon>
        <taxon>Bdelloidea</taxon>
        <taxon>Philodinida</taxon>
        <taxon>Philodinidae</taxon>
        <taxon>Rotaria</taxon>
    </lineage>
</organism>
<dbReference type="InterPro" id="IPR000477">
    <property type="entry name" value="RT_dom"/>
</dbReference>
<reference evidence="2" key="1">
    <citation type="submission" date="2021-02" db="EMBL/GenBank/DDBJ databases">
        <authorList>
            <person name="Nowell W R."/>
        </authorList>
    </citation>
    <scope>NUCLEOTIDE SEQUENCE</scope>
</reference>
<evidence type="ECO:0000313" key="3">
    <source>
        <dbReference type="Proteomes" id="UP000663823"/>
    </source>
</evidence>
<dbReference type="Proteomes" id="UP000663823">
    <property type="component" value="Unassembled WGS sequence"/>
</dbReference>
<comment type="caution">
    <text evidence="2">The sequence shown here is derived from an EMBL/GenBank/DDBJ whole genome shotgun (WGS) entry which is preliminary data.</text>
</comment>
<feature type="domain" description="Reverse transcriptase" evidence="1">
    <location>
        <begin position="137"/>
        <end position="377"/>
    </location>
</feature>
<evidence type="ECO:0000259" key="1">
    <source>
        <dbReference type="PROSITE" id="PS50878"/>
    </source>
</evidence>
<dbReference type="CDD" id="cd00304">
    <property type="entry name" value="RT_like"/>
    <property type="match status" value="1"/>
</dbReference>
<name>A0A819U4A3_9BILA</name>
<dbReference type="Pfam" id="PF26215">
    <property type="entry name" value="HTH_animal"/>
    <property type="match status" value="1"/>
</dbReference>
<dbReference type="Pfam" id="PF00078">
    <property type="entry name" value="RVT_1"/>
    <property type="match status" value="1"/>
</dbReference>
<evidence type="ECO:0000313" key="2">
    <source>
        <dbReference type="EMBL" id="CAF4097175.1"/>
    </source>
</evidence>
<dbReference type="EMBL" id="CAJOAX010011637">
    <property type="protein sequence ID" value="CAF4097175.1"/>
    <property type="molecule type" value="Genomic_DNA"/>
</dbReference>
<dbReference type="AlphaFoldDB" id="A0A819U4A3"/>
<gene>
    <name evidence="2" type="ORF">OTI717_LOCUS33975</name>
</gene>
<accession>A0A819U4A3</accession>
<proteinExistence type="predicted"/>
<sequence>MNPLNLQTEIEYNIYLLKKQADEKKIDWGKIREDIKIVAHEYIKKAKTKYIYNLSIDEIKALKELKEDRSIIILRADKGNAVVIMNKLDYMNKVKELLEDQNKFCPVKNDESANDENLINRRLAQLKKDKKISDKEYNYLFTSGSSIPVLYCTVKVHKKNFPLRPIISMCNAPNYRLAVYLANMLKNCKEKSPSYVKDSFQFADIIKKMNIQKNENMISFDVQSLYPNVPTEEAIKLAVDLIWKKNKERKSTKITKNELFILFNLAVTNVHFRFFSQFFRQSDGVAMGSPLAPILADVFMNNLEKEKIQPVIKDKVIQWIRYVDDVFAIIKGNKNETLKILNDINNVHDNIKFTIEFEQDNCIPFLDVKIKRTGNKLETSIYRKETNTNLYLKWDSCLPRYQKLGLISSLVTRACRICSNDEILNEEMKHIKEVLNQNGYPKQLYWS</sequence>
<protein>
    <recommendedName>
        <fullName evidence="1">Reverse transcriptase domain-containing protein</fullName>
    </recommendedName>
</protein>
<dbReference type="PROSITE" id="PS50878">
    <property type="entry name" value="RT_POL"/>
    <property type="match status" value="1"/>
</dbReference>
<dbReference type="InterPro" id="IPR058912">
    <property type="entry name" value="HTH_animal"/>
</dbReference>
<dbReference type="PANTHER" id="PTHR21301:SF10">
    <property type="entry name" value="REVERSE TRANSCRIPTASE DOMAIN-CONTAINING PROTEIN"/>
    <property type="match status" value="1"/>
</dbReference>